<evidence type="ECO:0000256" key="1">
    <source>
        <dbReference type="ARBA" id="ARBA00001971"/>
    </source>
</evidence>
<keyword evidence="12 15" id="KW-0503">Monooxygenase</keyword>
<dbReference type="RefSeq" id="XP_050554145.1">
    <property type="nucleotide sequence ID" value="XM_050698188.1"/>
</dbReference>
<evidence type="ECO:0000256" key="6">
    <source>
        <dbReference type="ARBA" id="ARBA00022617"/>
    </source>
</evidence>
<proteinExistence type="inferred from homology"/>
<dbReference type="PANTHER" id="PTHR24291">
    <property type="entry name" value="CYTOCHROME P450 FAMILY 4"/>
    <property type="match status" value="1"/>
</dbReference>
<evidence type="ECO:0000256" key="16">
    <source>
        <dbReference type="SAM" id="SignalP"/>
    </source>
</evidence>
<evidence type="ECO:0000256" key="15">
    <source>
        <dbReference type="RuleBase" id="RU000461"/>
    </source>
</evidence>
<dbReference type="PROSITE" id="PS00086">
    <property type="entry name" value="CYTOCHROME_P450"/>
    <property type="match status" value="1"/>
</dbReference>
<evidence type="ECO:0000256" key="4">
    <source>
        <dbReference type="ARBA" id="ARBA00004406"/>
    </source>
</evidence>
<dbReference type="Pfam" id="PF00067">
    <property type="entry name" value="p450"/>
    <property type="match status" value="1"/>
</dbReference>
<keyword evidence="13" id="KW-0472">Membrane</keyword>
<sequence>MGVLVLALVFCIVFLTWCWRPRSRSPPKYPGALPVIGHVPKILKNLNDLWTYFRKICDYMVEHDGLISLQVGPHSIYVVSDPDDASVIANTCLEKSYHYKFSNNFVKNGLVTSDSATWKVHRKILNPAFSPLVLNTYVDEMNVQAQHLVSKLTLYAEKGPIDVKGFITEFVLRLICRTSLGLKPEDQEMIDTDYAKAIDEISRVYNERGFNVWLYPSFMYDLSALKRKEQELITRIENIINPVIQKRRSDLKGKYITNDDASTDSVKGKFKPLLDLLLHLADEEQIFSDTEIREHLDTFVLAANDTTSAVLRNTLLMLGTYPDVQERLYKEVKEVFHNEDLGKHDLTKLVYSEAVIKEVLRLHPPVPFVARDLQSDVVLPKYTLRAGNTCALSLYDLNRHSSWGPDAKEFNPDRWLNPDTLPQNPYAFAGFSIGKRNCIGKKYAMMTLKTSLAHIVRKFHISGDITDLKWKIEVVLKPITPALVTLTLRS</sequence>
<name>A0A9R0EXS7_SPOFR</name>
<dbReference type="Proteomes" id="UP000829999">
    <property type="component" value="Chromosome 13"/>
</dbReference>
<dbReference type="InterPro" id="IPR050196">
    <property type="entry name" value="Cytochrome_P450_Monoox"/>
</dbReference>
<evidence type="ECO:0000256" key="2">
    <source>
        <dbReference type="ARBA" id="ARBA00003690"/>
    </source>
</evidence>
<comment type="subcellular location">
    <subcellularLocation>
        <location evidence="4">Endoplasmic reticulum membrane</location>
        <topology evidence="4">Peripheral membrane protein</topology>
    </subcellularLocation>
    <subcellularLocation>
        <location evidence="3">Microsome membrane</location>
        <topology evidence="3">Peripheral membrane protein</topology>
    </subcellularLocation>
</comment>
<evidence type="ECO:0000256" key="5">
    <source>
        <dbReference type="ARBA" id="ARBA00010617"/>
    </source>
</evidence>
<dbReference type="PRINTS" id="PR00385">
    <property type="entry name" value="P450"/>
</dbReference>
<evidence type="ECO:0000313" key="17">
    <source>
        <dbReference type="Proteomes" id="UP000829999"/>
    </source>
</evidence>
<evidence type="ECO:0000256" key="12">
    <source>
        <dbReference type="ARBA" id="ARBA00023033"/>
    </source>
</evidence>
<dbReference type="Gene3D" id="1.10.630.10">
    <property type="entry name" value="Cytochrome P450"/>
    <property type="match status" value="1"/>
</dbReference>
<protein>
    <submittedName>
        <fullName evidence="18">Cytochrome P450 4C1-like</fullName>
    </submittedName>
</protein>
<keyword evidence="9" id="KW-0492">Microsome</keyword>
<comment type="similarity">
    <text evidence="5 15">Belongs to the cytochrome P450 family.</text>
</comment>
<gene>
    <name evidence="18" type="primary">LOC118270576</name>
</gene>
<keyword evidence="11 14" id="KW-0408">Iron</keyword>
<dbReference type="InterPro" id="IPR002401">
    <property type="entry name" value="Cyt_P450_E_grp-I"/>
</dbReference>
<dbReference type="InterPro" id="IPR001128">
    <property type="entry name" value="Cyt_P450"/>
</dbReference>
<dbReference type="GO" id="GO:0005506">
    <property type="term" value="F:iron ion binding"/>
    <property type="evidence" value="ECO:0007669"/>
    <property type="project" value="InterPro"/>
</dbReference>
<organism evidence="17 18">
    <name type="scientific">Spodoptera frugiperda</name>
    <name type="common">Fall armyworm</name>
    <dbReference type="NCBI Taxonomy" id="7108"/>
    <lineage>
        <taxon>Eukaryota</taxon>
        <taxon>Metazoa</taxon>
        <taxon>Ecdysozoa</taxon>
        <taxon>Arthropoda</taxon>
        <taxon>Hexapoda</taxon>
        <taxon>Insecta</taxon>
        <taxon>Pterygota</taxon>
        <taxon>Neoptera</taxon>
        <taxon>Endopterygota</taxon>
        <taxon>Lepidoptera</taxon>
        <taxon>Glossata</taxon>
        <taxon>Ditrysia</taxon>
        <taxon>Noctuoidea</taxon>
        <taxon>Noctuidae</taxon>
        <taxon>Amphipyrinae</taxon>
        <taxon>Spodoptera</taxon>
    </lineage>
</organism>
<dbReference type="InterPro" id="IPR036396">
    <property type="entry name" value="Cyt_P450_sf"/>
</dbReference>
<evidence type="ECO:0000313" key="18">
    <source>
        <dbReference type="RefSeq" id="XP_050554145.1"/>
    </source>
</evidence>
<dbReference type="GO" id="GO:0016705">
    <property type="term" value="F:oxidoreductase activity, acting on paired donors, with incorporation or reduction of molecular oxygen"/>
    <property type="evidence" value="ECO:0007669"/>
    <property type="project" value="InterPro"/>
</dbReference>
<dbReference type="GeneID" id="118270576"/>
<feature type="chain" id="PRO_5040240119" evidence="16">
    <location>
        <begin position="19"/>
        <end position="490"/>
    </location>
</feature>
<evidence type="ECO:0000256" key="10">
    <source>
        <dbReference type="ARBA" id="ARBA00023002"/>
    </source>
</evidence>
<keyword evidence="8" id="KW-0256">Endoplasmic reticulum</keyword>
<dbReference type="AlphaFoldDB" id="A0A9R0EXS7"/>
<comment type="function">
    <text evidence="2">May be involved in the metabolism of insect hormones and in the breakdown of synthetic insecticides.</text>
</comment>
<dbReference type="InterPro" id="IPR017972">
    <property type="entry name" value="Cyt_P450_CS"/>
</dbReference>
<keyword evidence="10 15" id="KW-0560">Oxidoreductase</keyword>
<comment type="cofactor">
    <cofactor evidence="1 14">
        <name>heme</name>
        <dbReference type="ChEBI" id="CHEBI:30413"/>
    </cofactor>
</comment>
<feature type="signal peptide" evidence="16">
    <location>
        <begin position="1"/>
        <end position="18"/>
    </location>
</feature>
<keyword evidence="6 14" id="KW-0349">Heme</keyword>
<dbReference type="SUPFAM" id="SSF48264">
    <property type="entry name" value="Cytochrome P450"/>
    <property type="match status" value="1"/>
</dbReference>
<reference evidence="18" key="1">
    <citation type="submission" date="2025-08" db="UniProtKB">
        <authorList>
            <consortium name="RefSeq"/>
        </authorList>
    </citation>
    <scope>IDENTIFICATION</scope>
    <source>
        <tissue evidence="18">Whole larval tissue</tissue>
    </source>
</reference>
<evidence type="ECO:0000256" key="8">
    <source>
        <dbReference type="ARBA" id="ARBA00022824"/>
    </source>
</evidence>
<dbReference type="GO" id="GO:0004497">
    <property type="term" value="F:monooxygenase activity"/>
    <property type="evidence" value="ECO:0007669"/>
    <property type="project" value="UniProtKB-KW"/>
</dbReference>
<keyword evidence="17" id="KW-1185">Reference proteome</keyword>
<evidence type="ECO:0000256" key="13">
    <source>
        <dbReference type="ARBA" id="ARBA00023136"/>
    </source>
</evidence>
<evidence type="ECO:0000256" key="7">
    <source>
        <dbReference type="ARBA" id="ARBA00022723"/>
    </source>
</evidence>
<evidence type="ECO:0000256" key="14">
    <source>
        <dbReference type="PIRSR" id="PIRSR602401-1"/>
    </source>
</evidence>
<evidence type="ECO:0000256" key="11">
    <source>
        <dbReference type="ARBA" id="ARBA00023004"/>
    </source>
</evidence>
<dbReference type="PRINTS" id="PR00463">
    <property type="entry name" value="EP450I"/>
</dbReference>
<keyword evidence="16" id="KW-0732">Signal</keyword>
<keyword evidence="7 14" id="KW-0479">Metal-binding</keyword>
<dbReference type="GO" id="GO:0005789">
    <property type="term" value="C:endoplasmic reticulum membrane"/>
    <property type="evidence" value="ECO:0007669"/>
    <property type="project" value="UniProtKB-SubCell"/>
</dbReference>
<dbReference type="PANTHER" id="PTHR24291:SF189">
    <property type="entry name" value="CYTOCHROME P450 4C3-RELATED"/>
    <property type="match status" value="1"/>
</dbReference>
<evidence type="ECO:0000256" key="3">
    <source>
        <dbReference type="ARBA" id="ARBA00004174"/>
    </source>
</evidence>
<dbReference type="GO" id="GO:0020037">
    <property type="term" value="F:heme binding"/>
    <property type="evidence" value="ECO:0007669"/>
    <property type="project" value="InterPro"/>
</dbReference>
<dbReference type="OrthoDB" id="1372046at2759"/>
<accession>A0A9R0EXS7</accession>
<evidence type="ECO:0000256" key="9">
    <source>
        <dbReference type="ARBA" id="ARBA00022848"/>
    </source>
</evidence>
<feature type="binding site" description="axial binding residue" evidence="14">
    <location>
        <position position="438"/>
    </location>
    <ligand>
        <name>heme</name>
        <dbReference type="ChEBI" id="CHEBI:30413"/>
    </ligand>
    <ligandPart>
        <name>Fe</name>
        <dbReference type="ChEBI" id="CHEBI:18248"/>
    </ligandPart>
</feature>